<dbReference type="EMBL" id="CM037161">
    <property type="protein sequence ID" value="KAH7854486.1"/>
    <property type="molecule type" value="Genomic_DNA"/>
</dbReference>
<sequence length="776" mass="84112">MRLLVGFPFLLSLFIIIGCVSSRAERSTYIIHMDKSHMPQAFTAPHHWYSSTVDSIKIAQPTTTSNGHQSPARVLYTYDNAVHGFSAVLSKDEMETMKKSPGFLSAYRDKQVTLDTTHTFEFLKLNPVTGLWPASDYGKDVIIGILDTGVWPESKSYHDEGMTAVPKKWKGTCEVGEEFSSSLCNLKLIGARYFNKGVIAANPNTTIRMNSARDTDGHGTHTSSTAAGSYVTNASYFGYASGTARGVAPKARLAVYKVIWDEGRYASDVLAGIDAAVSDGVDVLSISMGFGQRTPLYEDPIAIASFGAMEKGVFVSTSAGNRGYEIGRIHNGNPWVTTVAAGSVDRWFSGTLKLGNGLTITGWSMFPARTIVKNLELYYNETTSACNSAELETLKNLGSRIVICENKGELPVKYQMGSVDAFAPESVKAVIFESKFPVIDDDYFEINTFSFPGVVISSVEMKSVINYAKLGSTSTASISFQETTLGTTRAPAVSSYTSRGPSRAYPGVLKPDIMAPGTLILASWAPVAPVTHLRNTSLTSNFNIISGTSMACPHVAGVAAMLKGAHPKWSPAAIRSAMMTTANTLDNTRNPIRDNGYNLAVALPMSMGSGQIDPNRALDPGLVYDATPQDYANILCSVNFTTSQIKTITRSNGYNCSNPSSDLNYPSFIALYNNDDDGVLVRKFKRTLTNVGYGGGTYKATVTAQKGTTVTVSPRTLVFGKIYDKQTYSLTITYRHADLTFNTSGSIVWVEEKGKHTVRSPIVVARRVEIEIEIES</sequence>
<dbReference type="Proteomes" id="UP000828048">
    <property type="component" value="Chromosome 11"/>
</dbReference>
<keyword evidence="2" id="KW-1185">Reference proteome</keyword>
<accession>A0ACB7YLK7</accession>
<comment type="caution">
    <text evidence="1">The sequence shown here is derived from an EMBL/GenBank/DDBJ whole genome shotgun (WGS) entry which is preliminary data.</text>
</comment>
<name>A0ACB7YLK7_9ERIC</name>
<evidence type="ECO:0000313" key="2">
    <source>
        <dbReference type="Proteomes" id="UP000828048"/>
    </source>
</evidence>
<proteinExistence type="predicted"/>
<protein>
    <submittedName>
        <fullName evidence="1">Uncharacterized protein</fullName>
    </submittedName>
</protein>
<organism evidence="1 2">
    <name type="scientific">Vaccinium darrowii</name>
    <dbReference type="NCBI Taxonomy" id="229202"/>
    <lineage>
        <taxon>Eukaryota</taxon>
        <taxon>Viridiplantae</taxon>
        <taxon>Streptophyta</taxon>
        <taxon>Embryophyta</taxon>
        <taxon>Tracheophyta</taxon>
        <taxon>Spermatophyta</taxon>
        <taxon>Magnoliopsida</taxon>
        <taxon>eudicotyledons</taxon>
        <taxon>Gunneridae</taxon>
        <taxon>Pentapetalae</taxon>
        <taxon>asterids</taxon>
        <taxon>Ericales</taxon>
        <taxon>Ericaceae</taxon>
        <taxon>Vaccinioideae</taxon>
        <taxon>Vaccinieae</taxon>
        <taxon>Vaccinium</taxon>
    </lineage>
</organism>
<gene>
    <name evidence="1" type="ORF">Vadar_014366</name>
</gene>
<reference evidence="1 2" key="1">
    <citation type="journal article" date="2021" name="Hortic Res">
        <title>High-quality reference genome and annotation aids understanding of berry development for evergreen blueberry (Vaccinium darrowii).</title>
        <authorList>
            <person name="Yu J."/>
            <person name="Hulse-Kemp A.M."/>
            <person name="Babiker E."/>
            <person name="Staton M."/>
        </authorList>
    </citation>
    <scope>NUCLEOTIDE SEQUENCE [LARGE SCALE GENOMIC DNA]</scope>
    <source>
        <strain evidence="2">cv. NJ 8807/NJ 8810</strain>
        <tissue evidence="1">Young leaf</tissue>
    </source>
</reference>
<evidence type="ECO:0000313" key="1">
    <source>
        <dbReference type="EMBL" id="KAH7854486.1"/>
    </source>
</evidence>